<dbReference type="Proteomes" id="UP000625711">
    <property type="component" value="Unassembled WGS sequence"/>
</dbReference>
<keyword evidence="2" id="KW-1185">Reference proteome</keyword>
<evidence type="ECO:0000313" key="2">
    <source>
        <dbReference type="Proteomes" id="UP000625711"/>
    </source>
</evidence>
<dbReference type="EMBL" id="JAACXV010023565">
    <property type="protein sequence ID" value="KAF7262944.1"/>
    <property type="molecule type" value="Genomic_DNA"/>
</dbReference>
<name>A0A834HJZ9_RHYFE</name>
<reference evidence="1" key="1">
    <citation type="submission" date="2020-08" db="EMBL/GenBank/DDBJ databases">
        <title>Genome sequencing and assembly of the red palm weevil Rhynchophorus ferrugineus.</title>
        <authorList>
            <person name="Dias G.B."/>
            <person name="Bergman C.M."/>
            <person name="Manee M."/>
        </authorList>
    </citation>
    <scope>NUCLEOTIDE SEQUENCE</scope>
    <source>
        <strain evidence="1">AA-2017</strain>
        <tissue evidence="1">Whole larva</tissue>
    </source>
</reference>
<organism evidence="1 2">
    <name type="scientific">Rhynchophorus ferrugineus</name>
    <name type="common">Red palm weevil</name>
    <name type="synonym">Curculio ferrugineus</name>
    <dbReference type="NCBI Taxonomy" id="354439"/>
    <lineage>
        <taxon>Eukaryota</taxon>
        <taxon>Metazoa</taxon>
        <taxon>Ecdysozoa</taxon>
        <taxon>Arthropoda</taxon>
        <taxon>Hexapoda</taxon>
        <taxon>Insecta</taxon>
        <taxon>Pterygota</taxon>
        <taxon>Neoptera</taxon>
        <taxon>Endopterygota</taxon>
        <taxon>Coleoptera</taxon>
        <taxon>Polyphaga</taxon>
        <taxon>Cucujiformia</taxon>
        <taxon>Curculionidae</taxon>
        <taxon>Dryophthorinae</taxon>
        <taxon>Rhynchophorus</taxon>
    </lineage>
</organism>
<dbReference type="AlphaFoldDB" id="A0A834HJZ9"/>
<gene>
    <name evidence="1" type="ORF">GWI33_003812</name>
</gene>
<comment type="caution">
    <text evidence="1">The sequence shown here is derived from an EMBL/GenBank/DDBJ whole genome shotgun (WGS) entry which is preliminary data.</text>
</comment>
<evidence type="ECO:0000313" key="1">
    <source>
        <dbReference type="EMBL" id="KAF7262944.1"/>
    </source>
</evidence>
<proteinExistence type="predicted"/>
<accession>A0A834HJZ9</accession>
<protein>
    <submittedName>
        <fullName evidence="1">Uncharacterized protein</fullName>
    </submittedName>
</protein>
<sequence length="70" mass="7848">MPVPFGIVADAERALSSDVRVRSTGPTPKEALVPIVVETKEGRAEDGRYGRDEMEKKRRAIQIVSKSFYR</sequence>